<gene>
    <name evidence="1" type="ORF">MANES_06G046700</name>
</gene>
<name>A0A2C9VPG0_MANES</name>
<dbReference type="EMBL" id="CM004392">
    <property type="protein sequence ID" value="OAY47026.1"/>
    <property type="molecule type" value="Genomic_DNA"/>
</dbReference>
<sequence length="67" mass="7974">MLPGNVAETYCADEVLHIHQFLHLYKRFIVKHNFNIWKHDVRQCFRLRIQVAIASNNMGINRINGRI</sequence>
<evidence type="ECO:0000313" key="1">
    <source>
        <dbReference type="EMBL" id="OAY47026.1"/>
    </source>
</evidence>
<accession>A0A2C9VPG0</accession>
<reference evidence="1" key="1">
    <citation type="submission" date="2016-02" db="EMBL/GenBank/DDBJ databases">
        <title>WGS assembly of Manihot esculenta.</title>
        <authorList>
            <person name="Bredeson J.V."/>
            <person name="Prochnik S.E."/>
            <person name="Lyons J.B."/>
            <person name="Schmutz J."/>
            <person name="Grimwood J."/>
            <person name="Vrebalov J."/>
            <person name="Bart R.S."/>
            <person name="Amuge T."/>
            <person name="Ferguson M.E."/>
            <person name="Green R."/>
            <person name="Putnam N."/>
            <person name="Stites J."/>
            <person name="Rounsley S."/>
            <person name="Rokhsar D.S."/>
        </authorList>
    </citation>
    <scope>NUCLEOTIDE SEQUENCE [LARGE SCALE GENOMIC DNA]</scope>
    <source>
        <tissue evidence="1">Leaf</tissue>
    </source>
</reference>
<proteinExistence type="predicted"/>
<protein>
    <submittedName>
        <fullName evidence="1">Uncharacterized protein</fullName>
    </submittedName>
</protein>
<organism evidence="1">
    <name type="scientific">Manihot esculenta</name>
    <name type="common">Cassava</name>
    <name type="synonym">Jatropha manihot</name>
    <dbReference type="NCBI Taxonomy" id="3983"/>
    <lineage>
        <taxon>Eukaryota</taxon>
        <taxon>Viridiplantae</taxon>
        <taxon>Streptophyta</taxon>
        <taxon>Embryophyta</taxon>
        <taxon>Tracheophyta</taxon>
        <taxon>Spermatophyta</taxon>
        <taxon>Magnoliopsida</taxon>
        <taxon>eudicotyledons</taxon>
        <taxon>Gunneridae</taxon>
        <taxon>Pentapetalae</taxon>
        <taxon>rosids</taxon>
        <taxon>fabids</taxon>
        <taxon>Malpighiales</taxon>
        <taxon>Euphorbiaceae</taxon>
        <taxon>Crotonoideae</taxon>
        <taxon>Manihoteae</taxon>
        <taxon>Manihot</taxon>
    </lineage>
</organism>
<dbReference type="AlphaFoldDB" id="A0A2C9VPG0"/>